<evidence type="ECO:0000313" key="10">
    <source>
        <dbReference type="Proteomes" id="UP000515159"/>
    </source>
</evidence>
<dbReference type="Gene3D" id="2.60.40.10">
    <property type="entry name" value="Immunoglobulins"/>
    <property type="match status" value="1"/>
</dbReference>
<dbReference type="GO" id="GO:0046427">
    <property type="term" value="P:positive regulation of receptor signaling pathway via JAK-STAT"/>
    <property type="evidence" value="ECO:0007669"/>
    <property type="project" value="TreeGrafter"/>
</dbReference>
<keyword evidence="2 8" id="KW-0812">Transmembrane</keyword>
<dbReference type="InterPro" id="IPR013783">
    <property type="entry name" value="Ig-like_fold"/>
</dbReference>
<sequence>MTSEGLTEGLLRSLALSHSRGALLSFPQSLCGLHSLADERQHCHFPHCIKYVELKEDRYTLKLHHLKILDTYKVCMLLPLKTHCKIYEPVKIAHPYAPFNVTVTYLEKGKEYLITYNITYSSNDYLHDNLEHQIAYRVENDNWEYKNIEFLQIKLLEQELKPGAKYEVKVRSKPNGKYFNGTWSDWSSSEHFKTSVHQKANFQMALLLPIGACFLIGIMVILVITFWEKRIKSIVWAEIPDHKSTLEKLCKKTKTDLDISFDPKCFLDVNVHKIDAIQSKTEPEHLLNTSQIQDVCLVGNNWRGLGLSMSQQFEPENSLKCPVTYGGSWPIHSQKAQCSKNSSASLHTLISPGVLINQEINGFQSDTTALSNQSRPHFINSNQAEQTEPAKNLKPLDPKEAYITMSVFMTTTKLQGT</sequence>
<dbReference type="AlphaFoldDB" id="A0A6P8PXZ4"/>
<keyword evidence="6 11" id="KW-0675">Receptor</keyword>
<comment type="subcellular location">
    <subcellularLocation>
        <location evidence="1">Membrane</location>
        <topology evidence="1">Single-pass type I membrane protein</topology>
    </subcellularLocation>
</comment>
<evidence type="ECO:0000256" key="8">
    <source>
        <dbReference type="SAM" id="Phobius"/>
    </source>
</evidence>
<evidence type="ECO:0000256" key="4">
    <source>
        <dbReference type="ARBA" id="ARBA00022989"/>
    </source>
</evidence>
<evidence type="ECO:0000256" key="2">
    <source>
        <dbReference type="ARBA" id="ARBA00022692"/>
    </source>
</evidence>
<dbReference type="GO" id="GO:0009897">
    <property type="term" value="C:external side of plasma membrane"/>
    <property type="evidence" value="ECO:0007669"/>
    <property type="project" value="TreeGrafter"/>
</dbReference>
<organism evidence="10 11">
    <name type="scientific">Geotrypetes seraphini</name>
    <name type="common">Gaboon caecilian</name>
    <name type="synonym">Caecilia seraphini</name>
    <dbReference type="NCBI Taxonomy" id="260995"/>
    <lineage>
        <taxon>Eukaryota</taxon>
        <taxon>Metazoa</taxon>
        <taxon>Chordata</taxon>
        <taxon>Craniata</taxon>
        <taxon>Vertebrata</taxon>
        <taxon>Euteleostomi</taxon>
        <taxon>Amphibia</taxon>
        <taxon>Gymnophiona</taxon>
        <taxon>Geotrypetes</taxon>
    </lineage>
</organism>
<feature type="transmembrane region" description="Helical" evidence="8">
    <location>
        <begin position="204"/>
        <end position="227"/>
    </location>
</feature>
<evidence type="ECO:0000313" key="11">
    <source>
        <dbReference type="RefSeq" id="XP_033788819.1"/>
    </source>
</evidence>
<name>A0A6P8PXZ4_GEOSA</name>
<dbReference type="KEGG" id="gsh:117354968"/>
<evidence type="ECO:0000256" key="5">
    <source>
        <dbReference type="ARBA" id="ARBA00023136"/>
    </source>
</evidence>
<dbReference type="PROSITE" id="PS50853">
    <property type="entry name" value="FN3"/>
    <property type="match status" value="1"/>
</dbReference>
<evidence type="ECO:0000259" key="9">
    <source>
        <dbReference type="PROSITE" id="PS50853"/>
    </source>
</evidence>
<evidence type="ECO:0000256" key="1">
    <source>
        <dbReference type="ARBA" id="ARBA00004479"/>
    </source>
</evidence>
<keyword evidence="10" id="KW-1185">Reference proteome</keyword>
<dbReference type="InParanoid" id="A0A6P8PXZ4"/>
<accession>A0A6P8PXZ4</accession>
<dbReference type="GeneID" id="117354968"/>
<feature type="domain" description="Fibronectin type-III" evidence="9">
    <location>
        <begin position="97"/>
        <end position="197"/>
    </location>
</feature>
<dbReference type="SUPFAM" id="SSF49265">
    <property type="entry name" value="Fibronectin type III"/>
    <property type="match status" value="1"/>
</dbReference>
<evidence type="ECO:0000256" key="6">
    <source>
        <dbReference type="ARBA" id="ARBA00023170"/>
    </source>
</evidence>
<evidence type="ECO:0000256" key="3">
    <source>
        <dbReference type="ARBA" id="ARBA00022729"/>
    </source>
</evidence>
<dbReference type="InterPro" id="IPR003531">
    <property type="entry name" value="Hempt_rcpt_S_F1_CS"/>
</dbReference>
<dbReference type="PROSITE" id="PS01355">
    <property type="entry name" value="HEMATOPO_REC_S_F1"/>
    <property type="match status" value="1"/>
</dbReference>
<keyword evidence="7" id="KW-0325">Glycoprotein</keyword>
<dbReference type="GO" id="GO:0004896">
    <property type="term" value="F:cytokine receptor activity"/>
    <property type="evidence" value="ECO:0007669"/>
    <property type="project" value="InterPro"/>
</dbReference>
<proteinExistence type="predicted"/>
<evidence type="ECO:0000256" key="7">
    <source>
        <dbReference type="ARBA" id="ARBA00023180"/>
    </source>
</evidence>
<dbReference type="PANTHER" id="PTHR23037:SF27">
    <property type="entry name" value="INTERLEUKIN-7 RECEPTOR SUBUNIT ALPHA"/>
    <property type="match status" value="1"/>
</dbReference>
<gene>
    <name evidence="11" type="primary">IL7R</name>
</gene>
<dbReference type="RefSeq" id="XP_033788819.1">
    <property type="nucleotide sequence ID" value="XM_033932928.1"/>
</dbReference>
<dbReference type="CDD" id="cd00063">
    <property type="entry name" value="FN3"/>
    <property type="match status" value="1"/>
</dbReference>
<keyword evidence="3" id="KW-0732">Signal</keyword>
<dbReference type="InterPro" id="IPR003961">
    <property type="entry name" value="FN3_dom"/>
</dbReference>
<dbReference type="GO" id="GO:0030097">
    <property type="term" value="P:hemopoiesis"/>
    <property type="evidence" value="ECO:0007669"/>
    <property type="project" value="TreeGrafter"/>
</dbReference>
<protein>
    <submittedName>
        <fullName evidence="11">Interleukin-7 receptor subunit alpha isoform X1</fullName>
    </submittedName>
</protein>
<dbReference type="FunCoup" id="A0A6P8PXZ4">
    <property type="interactions" value="882"/>
</dbReference>
<dbReference type="CTD" id="3575"/>
<dbReference type="OrthoDB" id="8611929at2759"/>
<keyword evidence="5 8" id="KW-0472">Membrane</keyword>
<dbReference type="InterPro" id="IPR036116">
    <property type="entry name" value="FN3_sf"/>
</dbReference>
<dbReference type="PANTHER" id="PTHR23037">
    <property type="entry name" value="CYTOKINE RECEPTOR"/>
    <property type="match status" value="1"/>
</dbReference>
<dbReference type="Proteomes" id="UP000515159">
    <property type="component" value="Chromosome 1"/>
</dbReference>
<keyword evidence="4 8" id="KW-1133">Transmembrane helix</keyword>
<reference evidence="11" key="1">
    <citation type="submission" date="2025-08" db="UniProtKB">
        <authorList>
            <consortium name="RefSeq"/>
        </authorList>
    </citation>
    <scope>IDENTIFICATION</scope>
</reference>